<name>A0A8S1URS3_PAROT</name>
<comment type="caution">
    <text evidence="2">The sequence shown here is derived from an EMBL/GenBank/DDBJ whole genome shotgun (WGS) entry which is preliminary data.</text>
</comment>
<feature type="transmembrane region" description="Helical" evidence="1">
    <location>
        <begin position="73"/>
        <end position="95"/>
    </location>
</feature>
<evidence type="ECO:0000313" key="2">
    <source>
        <dbReference type="EMBL" id="CAD8167144.1"/>
    </source>
</evidence>
<proteinExistence type="predicted"/>
<keyword evidence="1" id="KW-0812">Transmembrane</keyword>
<feature type="transmembrane region" description="Helical" evidence="1">
    <location>
        <begin position="134"/>
        <end position="155"/>
    </location>
</feature>
<dbReference type="AlphaFoldDB" id="A0A8S1URS3"/>
<protein>
    <recommendedName>
        <fullName evidence="4">Transmembrane protein</fullName>
    </recommendedName>
</protein>
<reference evidence="2" key="1">
    <citation type="submission" date="2021-01" db="EMBL/GenBank/DDBJ databases">
        <authorList>
            <consortium name="Genoscope - CEA"/>
            <person name="William W."/>
        </authorList>
    </citation>
    <scope>NUCLEOTIDE SEQUENCE</scope>
</reference>
<dbReference type="Proteomes" id="UP000683925">
    <property type="component" value="Unassembled WGS sequence"/>
</dbReference>
<dbReference type="OrthoDB" id="301331at2759"/>
<dbReference type="OMA" id="CYCKTSK"/>
<gene>
    <name evidence="2" type="ORF">POCTA_138.1.T0490219</name>
</gene>
<evidence type="ECO:0008006" key="4">
    <source>
        <dbReference type="Google" id="ProtNLM"/>
    </source>
</evidence>
<evidence type="ECO:0000313" key="3">
    <source>
        <dbReference type="Proteomes" id="UP000683925"/>
    </source>
</evidence>
<feature type="transmembrane region" description="Helical" evidence="1">
    <location>
        <begin position="101"/>
        <end position="122"/>
    </location>
</feature>
<keyword evidence="1" id="KW-0472">Membrane</keyword>
<dbReference type="EMBL" id="CAJJDP010000049">
    <property type="protein sequence ID" value="CAD8167144.1"/>
    <property type="molecule type" value="Genomic_DNA"/>
</dbReference>
<keyword evidence="3" id="KW-1185">Reference proteome</keyword>
<evidence type="ECO:0000256" key="1">
    <source>
        <dbReference type="SAM" id="Phobius"/>
    </source>
</evidence>
<accession>A0A8S1URS3</accession>
<feature type="transmembrane region" description="Helical" evidence="1">
    <location>
        <begin position="167"/>
        <end position="187"/>
    </location>
</feature>
<organism evidence="2 3">
    <name type="scientific">Paramecium octaurelia</name>
    <dbReference type="NCBI Taxonomy" id="43137"/>
    <lineage>
        <taxon>Eukaryota</taxon>
        <taxon>Sar</taxon>
        <taxon>Alveolata</taxon>
        <taxon>Ciliophora</taxon>
        <taxon>Intramacronucleata</taxon>
        <taxon>Oligohymenophorea</taxon>
        <taxon>Peniculida</taxon>
        <taxon>Parameciidae</taxon>
        <taxon>Paramecium</taxon>
    </lineage>
</organism>
<keyword evidence="1" id="KW-1133">Transmembrane helix</keyword>
<sequence length="213" mass="24473">MELNTDPIILQNSSTVSLGQFKPKYSQVIYSGSQVAASKEQQLNQGNENDPNKQKQAPLIEKEIEFRKIFSKFAVTNAIFGIYYLLTLILRGILLLESDDVVGMMLLLASYTLWGIAFCIAIKTFRDQRPSQLIIYQANLFVVGIIDCYVQSFIFSALEGERVFYEFFFMSLWITTIVLLITLYCYCKTSKDLMIVIQYLKLEYLQHSSDTNV</sequence>